<comment type="caution">
    <text evidence="5">The sequence shown here is derived from an EMBL/GenBank/DDBJ whole genome shotgun (WGS) entry which is preliminary data.</text>
</comment>
<dbReference type="EMBL" id="QLNQ01000030">
    <property type="protein sequence ID" value="RCK54505.1"/>
    <property type="molecule type" value="Genomic_DNA"/>
</dbReference>
<dbReference type="GO" id="GO:0005840">
    <property type="term" value="C:ribosome"/>
    <property type="evidence" value="ECO:0007669"/>
    <property type="project" value="UniProtKB-KW"/>
</dbReference>
<reference evidence="5 6" key="1">
    <citation type="submission" date="2018-06" db="EMBL/GenBank/DDBJ databases">
        <title>Whole genome sequencing of Candida tropicalis (genome annotated by CSBL at Korea University).</title>
        <authorList>
            <person name="Ahn J."/>
        </authorList>
    </citation>
    <scope>NUCLEOTIDE SEQUENCE [LARGE SCALE GENOMIC DNA]</scope>
    <source>
        <strain evidence="5 6">ATCC 20962</strain>
    </source>
</reference>
<dbReference type="Gene3D" id="3.40.5.10">
    <property type="entry name" value="Ribosomal protein L9, N-terminal domain"/>
    <property type="match status" value="1"/>
</dbReference>
<dbReference type="STRING" id="5486.A0A367XLJ3"/>
<dbReference type="InterPro" id="IPR036935">
    <property type="entry name" value="Ribosomal_bL9_N_sf"/>
</dbReference>
<dbReference type="InterPro" id="IPR009027">
    <property type="entry name" value="Ribosomal_bL9/RNase_H1_N"/>
</dbReference>
<gene>
    <name evidence="5" type="ORF">Cantr_04230</name>
</gene>
<comment type="similarity">
    <text evidence="1">Belongs to the bacterial ribosomal protein bL9 family.</text>
</comment>
<evidence type="ECO:0000256" key="3">
    <source>
        <dbReference type="ARBA" id="ARBA00023274"/>
    </source>
</evidence>
<dbReference type="AlphaFoldDB" id="A0A367XLJ3"/>
<evidence type="ECO:0000313" key="5">
    <source>
        <dbReference type="EMBL" id="RCK54505.1"/>
    </source>
</evidence>
<sequence length="269" mass="30525">MFPSSAARQAKTPFLTNVRFYRRPKRTVNKFVHVQLMQDVPGVGVRGEVKRVKPGFMKNFLHTDNKAVYVNDNLPPRIPVVKIRKEPKVEKVHRPIPREEVEQALEEGKQTRTESTTMSLKELSQLFKSLKNETPRRKAFNVSSSDLKVQVPSLDLDSVKIPEEKPAEEEAETEPVTYEVVTLQEFSKNLPSVVTISASTFPLAKSDITSRFKELAGREIVSSIEVAYIDTPNVKLKKVTEAGRYTVKLFSENKRTRADAVVEVERSSK</sequence>
<accession>A0A367XLJ3</accession>
<dbReference type="PANTHER" id="PTHR21368">
    <property type="entry name" value="50S RIBOSOMAL PROTEIN L9"/>
    <property type="match status" value="1"/>
</dbReference>
<proteinExistence type="inferred from homology"/>
<keyword evidence="3" id="KW-0687">Ribonucleoprotein</keyword>
<dbReference type="InterPro" id="IPR020070">
    <property type="entry name" value="Ribosomal_bL9_N"/>
</dbReference>
<dbReference type="GO" id="GO:0003735">
    <property type="term" value="F:structural constituent of ribosome"/>
    <property type="evidence" value="ECO:0007669"/>
    <property type="project" value="InterPro"/>
</dbReference>
<dbReference type="OrthoDB" id="5555409at2759"/>
<organism evidence="5 6">
    <name type="scientific">Candida viswanathii</name>
    <dbReference type="NCBI Taxonomy" id="5486"/>
    <lineage>
        <taxon>Eukaryota</taxon>
        <taxon>Fungi</taxon>
        <taxon>Dikarya</taxon>
        <taxon>Ascomycota</taxon>
        <taxon>Saccharomycotina</taxon>
        <taxon>Pichiomycetes</taxon>
        <taxon>Debaryomycetaceae</taxon>
        <taxon>Candida/Lodderomyces clade</taxon>
        <taxon>Candida</taxon>
    </lineage>
</organism>
<dbReference type="GO" id="GO:0006412">
    <property type="term" value="P:translation"/>
    <property type="evidence" value="ECO:0007669"/>
    <property type="project" value="InterPro"/>
</dbReference>
<protein>
    <recommendedName>
        <fullName evidence="4">Ribosomal protein L9 domain-containing protein</fullName>
    </recommendedName>
</protein>
<evidence type="ECO:0000313" key="6">
    <source>
        <dbReference type="Proteomes" id="UP000253472"/>
    </source>
</evidence>
<feature type="domain" description="Ribosomal protein L9" evidence="4">
    <location>
        <begin position="44"/>
        <end position="71"/>
    </location>
</feature>
<name>A0A367XLJ3_9ASCO</name>
<dbReference type="PROSITE" id="PS00651">
    <property type="entry name" value="RIBOSOMAL_L9"/>
    <property type="match status" value="1"/>
</dbReference>
<evidence type="ECO:0000256" key="2">
    <source>
        <dbReference type="ARBA" id="ARBA00022980"/>
    </source>
</evidence>
<keyword evidence="6" id="KW-1185">Reference proteome</keyword>
<evidence type="ECO:0000259" key="4">
    <source>
        <dbReference type="PROSITE" id="PS00651"/>
    </source>
</evidence>
<evidence type="ECO:0000256" key="1">
    <source>
        <dbReference type="ARBA" id="ARBA00010605"/>
    </source>
</evidence>
<dbReference type="Pfam" id="PF01281">
    <property type="entry name" value="Ribosomal_L9_N"/>
    <property type="match status" value="1"/>
</dbReference>
<dbReference type="GO" id="GO:1990904">
    <property type="term" value="C:ribonucleoprotein complex"/>
    <property type="evidence" value="ECO:0007669"/>
    <property type="project" value="UniProtKB-KW"/>
</dbReference>
<dbReference type="SUPFAM" id="SSF55658">
    <property type="entry name" value="L9 N-domain-like"/>
    <property type="match status" value="1"/>
</dbReference>
<dbReference type="InterPro" id="IPR000244">
    <property type="entry name" value="Ribosomal_bL9"/>
</dbReference>
<keyword evidence="2" id="KW-0689">Ribosomal protein</keyword>
<dbReference type="Proteomes" id="UP000253472">
    <property type="component" value="Unassembled WGS sequence"/>
</dbReference>